<dbReference type="PROSITE" id="PS50868">
    <property type="entry name" value="POST_SET"/>
    <property type="match status" value="1"/>
</dbReference>
<organism evidence="4 5">
    <name type="scientific">Paenibacillus spongiae</name>
    <dbReference type="NCBI Taxonomy" id="2909671"/>
    <lineage>
        <taxon>Bacteria</taxon>
        <taxon>Bacillati</taxon>
        <taxon>Bacillota</taxon>
        <taxon>Bacilli</taxon>
        <taxon>Bacillales</taxon>
        <taxon>Paenibacillaceae</taxon>
        <taxon>Paenibacillus</taxon>
    </lineage>
</organism>
<dbReference type="RefSeq" id="WP_258384726.1">
    <property type="nucleotide sequence ID" value="NZ_CP091430.1"/>
</dbReference>
<sequence length="181" mass="21097">MSLVAKIIQKIKLWIASTKPSPRDVSNTRPLFANNRFYPEEIPYREDEPSAAKFEIVHHNQYGDGVVSKIRFQAEQVLFRFSGNELPYQTLFTLQKKPGLYIEDPYFMGKILHSCNPNARVDMDRQVFIAIRAIDAGEYITMDYETTEDILFRQFVCECGSPKCRGLISGRSYRRISEDWR</sequence>
<dbReference type="SUPFAM" id="SSF82199">
    <property type="entry name" value="SET domain"/>
    <property type="match status" value="1"/>
</dbReference>
<accession>A0ABY5S7E4</accession>
<evidence type="ECO:0000259" key="3">
    <source>
        <dbReference type="PROSITE" id="PS50868"/>
    </source>
</evidence>
<name>A0ABY5S7E4_9BACL</name>
<reference evidence="4" key="1">
    <citation type="submission" date="2022-01" db="EMBL/GenBank/DDBJ databases">
        <title>Paenibacillus spongiae sp. nov., isolated from marine sponge.</title>
        <authorList>
            <person name="Li Z."/>
            <person name="Zhang M."/>
        </authorList>
    </citation>
    <scope>NUCLEOTIDE SEQUENCE</scope>
    <source>
        <strain evidence="4">PHS-Z3</strain>
    </source>
</reference>
<dbReference type="Pfam" id="PF00856">
    <property type="entry name" value="SET"/>
    <property type="match status" value="1"/>
</dbReference>
<dbReference type="Proteomes" id="UP001057877">
    <property type="component" value="Chromosome"/>
</dbReference>
<evidence type="ECO:0000256" key="1">
    <source>
        <dbReference type="ARBA" id="ARBA00022679"/>
    </source>
</evidence>
<protein>
    <submittedName>
        <fullName evidence="4">SET domain-containing protein-lysine N-methyltransferase</fullName>
    </submittedName>
</protein>
<evidence type="ECO:0000313" key="5">
    <source>
        <dbReference type="Proteomes" id="UP001057877"/>
    </source>
</evidence>
<evidence type="ECO:0000256" key="2">
    <source>
        <dbReference type="ARBA" id="ARBA00022691"/>
    </source>
</evidence>
<keyword evidence="5" id="KW-1185">Reference proteome</keyword>
<keyword evidence="2" id="KW-0949">S-adenosyl-L-methionine</keyword>
<dbReference type="PANTHER" id="PTHR12350:SF19">
    <property type="entry name" value="SET DOMAIN-CONTAINING PROTEIN"/>
    <property type="match status" value="1"/>
</dbReference>
<dbReference type="InterPro" id="IPR001214">
    <property type="entry name" value="SET_dom"/>
</dbReference>
<keyword evidence="1" id="KW-0808">Transferase</keyword>
<dbReference type="PANTHER" id="PTHR12350">
    <property type="entry name" value="HISTONE-LYSINE N-METHYLTRANSFERASE-RELATED"/>
    <property type="match status" value="1"/>
</dbReference>
<dbReference type="InterPro" id="IPR053201">
    <property type="entry name" value="Flavunoidine_N-MTase"/>
</dbReference>
<dbReference type="InterPro" id="IPR046341">
    <property type="entry name" value="SET_dom_sf"/>
</dbReference>
<dbReference type="InterPro" id="IPR003616">
    <property type="entry name" value="Post-SET_dom"/>
</dbReference>
<evidence type="ECO:0000313" key="4">
    <source>
        <dbReference type="EMBL" id="UVI28638.1"/>
    </source>
</evidence>
<feature type="domain" description="Post-SET" evidence="3">
    <location>
        <begin position="153"/>
        <end position="169"/>
    </location>
</feature>
<dbReference type="EMBL" id="CP091430">
    <property type="protein sequence ID" value="UVI28638.1"/>
    <property type="molecule type" value="Genomic_DNA"/>
</dbReference>
<proteinExistence type="predicted"/>
<dbReference type="Gene3D" id="2.170.270.10">
    <property type="entry name" value="SET domain"/>
    <property type="match status" value="1"/>
</dbReference>
<gene>
    <name evidence="4" type="ORF">L1F29_24780</name>
</gene>